<dbReference type="Proteomes" id="UP000271098">
    <property type="component" value="Unassembled WGS sequence"/>
</dbReference>
<sequence>MTMFNNCYTFNPPEYGVYSMARSLEHYILAKMETLPPEDDVSLMCKNVENLYREKMKLMPPQVFFIEMIVVNCDALERRKWKFRARRTNVLGNPKNQQHVLQLPGRPKEVSSAFGLRRFSV</sequence>
<evidence type="ECO:0000313" key="2">
    <source>
        <dbReference type="EMBL" id="VDN49834.1"/>
    </source>
</evidence>
<evidence type="ECO:0000256" key="1">
    <source>
        <dbReference type="ARBA" id="ARBA00023117"/>
    </source>
</evidence>
<gene>
    <name evidence="2" type="ORF">GPUH_LOCUS27026</name>
</gene>
<protein>
    <submittedName>
        <fullName evidence="4">Bromo domain-containing protein</fullName>
    </submittedName>
</protein>
<dbReference type="WBParaSite" id="GPUH_0002705701-mRNA-1">
    <property type="protein sequence ID" value="GPUH_0002705701-mRNA-1"/>
    <property type="gene ID" value="GPUH_0002705701"/>
</dbReference>
<dbReference type="AlphaFoldDB" id="A0A183F1D6"/>
<keyword evidence="1" id="KW-0103">Bromodomain</keyword>
<dbReference type="OrthoDB" id="784962at2759"/>
<keyword evidence="3" id="KW-1185">Reference proteome</keyword>
<name>A0A183F1D6_9BILA</name>
<dbReference type="SUPFAM" id="SSF47370">
    <property type="entry name" value="Bromodomain"/>
    <property type="match status" value="1"/>
</dbReference>
<dbReference type="InterPro" id="IPR036427">
    <property type="entry name" value="Bromodomain-like_sf"/>
</dbReference>
<proteinExistence type="predicted"/>
<organism evidence="4">
    <name type="scientific">Gongylonema pulchrum</name>
    <dbReference type="NCBI Taxonomy" id="637853"/>
    <lineage>
        <taxon>Eukaryota</taxon>
        <taxon>Metazoa</taxon>
        <taxon>Ecdysozoa</taxon>
        <taxon>Nematoda</taxon>
        <taxon>Chromadorea</taxon>
        <taxon>Rhabditida</taxon>
        <taxon>Spirurina</taxon>
        <taxon>Spiruromorpha</taxon>
        <taxon>Spiruroidea</taxon>
        <taxon>Gongylonematidae</taxon>
        <taxon>Gongylonema</taxon>
    </lineage>
</organism>
<dbReference type="Gene3D" id="1.20.920.10">
    <property type="entry name" value="Bromodomain-like"/>
    <property type="match status" value="1"/>
</dbReference>
<evidence type="ECO:0000313" key="3">
    <source>
        <dbReference type="Proteomes" id="UP000271098"/>
    </source>
</evidence>
<dbReference type="EMBL" id="UYRT01117352">
    <property type="protein sequence ID" value="VDN49834.1"/>
    <property type="molecule type" value="Genomic_DNA"/>
</dbReference>
<evidence type="ECO:0000313" key="4">
    <source>
        <dbReference type="WBParaSite" id="GPUH_0002705701-mRNA-1"/>
    </source>
</evidence>
<reference evidence="4" key="1">
    <citation type="submission" date="2016-06" db="UniProtKB">
        <authorList>
            <consortium name="WormBaseParasite"/>
        </authorList>
    </citation>
    <scope>IDENTIFICATION</scope>
</reference>
<reference evidence="2 3" key="2">
    <citation type="submission" date="2018-11" db="EMBL/GenBank/DDBJ databases">
        <authorList>
            <consortium name="Pathogen Informatics"/>
        </authorList>
    </citation>
    <scope>NUCLEOTIDE SEQUENCE [LARGE SCALE GENOMIC DNA]</scope>
</reference>
<accession>A0A183F1D6</accession>